<feature type="transmembrane region" description="Helical" evidence="1">
    <location>
        <begin position="12"/>
        <end position="32"/>
    </location>
</feature>
<name>A0A369L6M5_9ACTN</name>
<evidence type="ECO:0000313" key="2">
    <source>
        <dbReference type="EMBL" id="RDB55381.1"/>
    </source>
</evidence>
<evidence type="ECO:0000256" key="1">
    <source>
        <dbReference type="SAM" id="Phobius"/>
    </source>
</evidence>
<protein>
    <recommendedName>
        <fullName evidence="4">DUF4878 domain-containing protein</fullName>
    </recommendedName>
</protein>
<dbReference type="Proteomes" id="UP000253792">
    <property type="component" value="Unassembled WGS sequence"/>
</dbReference>
<evidence type="ECO:0008006" key="4">
    <source>
        <dbReference type="Google" id="ProtNLM"/>
    </source>
</evidence>
<gene>
    <name evidence="2" type="ORF">C1880_06750</name>
</gene>
<keyword evidence="1" id="KW-1133">Transmembrane helix</keyword>
<proteinExistence type="predicted"/>
<dbReference type="OrthoDB" id="3182075at2"/>
<keyword evidence="1" id="KW-0812">Transmembrane</keyword>
<organism evidence="2 3">
    <name type="scientific">Senegalimassilia anaerobia</name>
    <dbReference type="NCBI Taxonomy" id="1473216"/>
    <lineage>
        <taxon>Bacteria</taxon>
        <taxon>Bacillati</taxon>
        <taxon>Actinomycetota</taxon>
        <taxon>Coriobacteriia</taxon>
        <taxon>Coriobacteriales</taxon>
        <taxon>Coriobacteriaceae</taxon>
        <taxon>Senegalimassilia</taxon>
    </lineage>
</organism>
<dbReference type="AlphaFoldDB" id="A0A369L6M5"/>
<keyword evidence="3" id="KW-1185">Reference proteome</keyword>
<reference evidence="2 3" key="1">
    <citation type="journal article" date="2018" name="Elife">
        <title>Discovery and characterization of a prevalent human gut bacterial enzyme sufficient for the inactivation of a family of plant toxins.</title>
        <authorList>
            <person name="Koppel N."/>
            <person name="Bisanz J.E."/>
            <person name="Pandelia M.E."/>
            <person name="Turnbaugh P.J."/>
            <person name="Balskus E.P."/>
        </authorList>
    </citation>
    <scope>NUCLEOTIDE SEQUENCE [LARGE SCALE GENOMIC DNA]</scope>
    <source>
        <strain evidence="3">anaerobia AP69FAA</strain>
    </source>
</reference>
<sequence>MNSEALDFKSISIRVVCITAIAIATGFLLLALTGCGPSNEERIEQAVSQPLEAIKAKDEATLTSLLSDDAKQQISDIGIDPASYMSAYLDGFDYALGPITINKDTATVDLTITCKTTDSIFSALQQKATEDFESGASANNTEEQTKSEVAENTLDLINAAPPVQHDPITVTLHKVDKSWIVESDINGALLKALQG</sequence>
<dbReference type="RefSeq" id="WP_114620806.1">
    <property type="nucleotide sequence ID" value="NZ_PPTP01000005.1"/>
</dbReference>
<keyword evidence="1" id="KW-0472">Membrane</keyword>
<evidence type="ECO:0000313" key="3">
    <source>
        <dbReference type="Proteomes" id="UP000253792"/>
    </source>
</evidence>
<comment type="caution">
    <text evidence="2">The sequence shown here is derived from an EMBL/GenBank/DDBJ whole genome shotgun (WGS) entry which is preliminary data.</text>
</comment>
<accession>A0A369L6M5</accession>
<dbReference type="EMBL" id="PPTP01000005">
    <property type="protein sequence ID" value="RDB55381.1"/>
    <property type="molecule type" value="Genomic_DNA"/>
</dbReference>